<evidence type="ECO:0000313" key="3">
    <source>
        <dbReference type="EMBL" id="ACZ94429.1"/>
    </source>
</evidence>
<reference evidence="3 5" key="9">
    <citation type="journal article" date="2007" name="Science">
        <title>Sequence finishing and mapping of Drosophila melanogaster heterochromatin.</title>
        <authorList>
            <person name="Hoskins R.A."/>
            <person name="Carlson J.W."/>
            <person name="Kennedy C."/>
            <person name="Acevedo D."/>
            <person name="Evans-Holm M."/>
            <person name="Frise E."/>
            <person name="Wan K.H."/>
            <person name="Park S."/>
            <person name="Mendez-Lago M."/>
            <person name="Rossi F."/>
            <person name="Villasante A."/>
            <person name="Dimitri P."/>
            <person name="Karpen G.H."/>
            <person name="Celniker S.E."/>
        </authorList>
    </citation>
    <scope>NUCLEOTIDE SEQUENCE [LARGE SCALE GENOMIC DNA]</scope>
    <source>
        <strain evidence="5">Berkeley</strain>
    </source>
</reference>
<dbReference type="CTD" id="8674008"/>
<dbReference type="PROSITE" id="PS51257">
    <property type="entry name" value="PROKAR_LIPOPROTEIN"/>
    <property type="match status" value="1"/>
</dbReference>
<keyword evidence="1" id="KW-0732">Signal</keyword>
<dbReference type="Bgee" id="FBgn0259966">
    <property type="expression patterns" value="Expressed in male accessory gland main cell (Drosophila) in male reproductive gland and 17 other cell types or tissues"/>
</dbReference>
<keyword evidence="5" id="KW-1185">Reference proteome</keyword>
<dbReference type="GO" id="GO:0005615">
    <property type="term" value="C:extracellular space"/>
    <property type="evidence" value="ECO:0007005"/>
    <property type="project" value="FlyBase"/>
</dbReference>
<dbReference type="PaxDb" id="7227-FBpp0289553"/>
<dbReference type="AlphaFoldDB" id="B4ZJ99"/>
<dbReference type="EMBL" id="EU755342">
    <property type="protein sequence ID" value="ACG69549.1"/>
    <property type="molecule type" value="mRNA"/>
</dbReference>
<reference evidence="3" key="13">
    <citation type="journal article" date="2015" name="Genome Res.">
        <title>The Release 6 reference sequence of the Drosophila melanogaster genome.</title>
        <authorList>
            <person name="Hoskins R.A."/>
            <person name="Carlson J.W."/>
            <person name="Wan K.H."/>
            <person name="Park S."/>
            <person name="Mendez I."/>
            <person name="Galle S.E."/>
            <person name="Booth B.W."/>
            <person name="Pfeiffer B.D."/>
            <person name="George R.A."/>
            <person name="Svirskas R."/>
            <person name="Krzywinski M."/>
            <person name="Schein J."/>
            <person name="Accardo M.C."/>
            <person name="Damia E."/>
            <person name="Messina G."/>
            <person name="Mendez-Lago M."/>
            <person name="de Pablos B."/>
            <person name="Demakova O.V."/>
            <person name="Andreyeva E.N."/>
            <person name="Boldyreva L.V."/>
            <person name="Marra M."/>
            <person name="Carvalho A.B."/>
            <person name="Dimitri P."/>
            <person name="Villasante A."/>
            <person name="Zhimulev I.F."/>
            <person name="Rubin G.M."/>
            <person name="Karpen G.H."/>
            <person name="Celniker S.E."/>
        </authorList>
    </citation>
    <scope>NUCLEOTIDE SEQUENCE</scope>
</reference>
<reference evidence="3" key="15">
    <citation type="submission" date="2020-05" db="EMBL/GenBank/DDBJ databases">
        <title>Drosophila melanogaster release 4 sequence.</title>
        <authorList>
            <consortium name="Berkeley Drosophila Genome Project"/>
            <person name="Celniker S."/>
            <person name="Carlson J."/>
            <person name="Wan K."/>
            <person name="Pfeiffer B."/>
            <person name="Frise E."/>
            <person name="George R."/>
            <person name="Hoskins R."/>
            <person name="Stapleton M."/>
            <person name="Pacleb J."/>
            <person name="Park S."/>
            <person name="Svirskas R."/>
            <person name="Smith E."/>
            <person name="Yu C."/>
            <person name="Rubin G."/>
        </authorList>
    </citation>
    <scope>NUCLEOTIDE SEQUENCE</scope>
</reference>
<reference evidence="3 5" key="2">
    <citation type="journal article" date="2002" name="Genome Biol.">
        <title>Finishing a whole-genome shotgun: release 3 of the Drosophila melanogaster euchromatic genome sequence.</title>
        <authorList>
            <person name="Celniker S.E."/>
            <person name="Wheeler D.A."/>
            <person name="Kronmiller B."/>
            <person name="Carlson J.W."/>
            <person name="Halpern A."/>
            <person name="Patel S."/>
            <person name="Adams M."/>
            <person name="Champe M."/>
            <person name="Dugan S.P."/>
            <person name="Frise E."/>
            <person name="Hodgson A."/>
            <person name="George R.A."/>
            <person name="Hoskins R.A."/>
            <person name="Laverty T."/>
            <person name="Muzny D.M."/>
            <person name="Nelson C.R."/>
            <person name="Pacleb J.M."/>
            <person name="Park S."/>
            <person name="Pfeiffer B.D."/>
            <person name="Richards S."/>
            <person name="Sodergren E.J."/>
            <person name="Svirskas R."/>
            <person name="Tabor P.E."/>
            <person name="Wan K."/>
            <person name="Stapleton M."/>
            <person name="Sutton G.G."/>
            <person name="Venter C."/>
            <person name="Weinstock G."/>
            <person name="Scherer S.E."/>
            <person name="Myers E.W."/>
            <person name="Gibbs R.A."/>
            <person name="Rubin G.M."/>
        </authorList>
    </citation>
    <scope>NUCLEOTIDE SEQUENCE [LARGE SCALE GENOMIC DNA]</scope>
    <source>
        <strain evidence="5">Berkeley</strain>
    </source>
</reference>
<reference evidence="3" key="14">
    <citation type="submission" date="2020-04" db="EMBL/GenBank/DDBJ databases">
        <authorList>
            <consortium name="FlyBase"/>
        </authorList>
    </citation>
    <scope>NUCLEOTIDE SEQUENCE</scope>
</reference>
<dbReference type="Proteomes" id="UP000000803">
    <property type="component" value="Chromosome 2R"/>
</dbReference>
<dbReference type="OrthoDB" id="7863306at2759"/>
<name>B4ZJ99_DROME</name>
<protein>
    <submittedName>
        <fullName evidence="2">Seminal fluid protein 51E</fullName>
    </submittedName>
</protein>
<proteinExistence type="evidence at transcript level"/>
<dbReference type="FlyBase" id="FBgn0259966">
    <property type="gene designation" value="Sfp51E"/>
</dbReference>
<reference evidence="3 5" key="5">
    <citation type="journal article" date="2002" name="Genome Biol.">
        <title>Heterochromatic sequences in a Drosophila whole-genome shotgun assembly.</title>
        <authorList>
            <person name="Hoskins R.A."/>
            <person name="Smith C.D."/>
            <person name="Carlson J.W."/>
            <person name="Carvalho A.B."/>
            <person name="Halpern A."/>
            <person name="Kaminker J.S."/>
            <person name="Kennedy C."/>
            <person name="Mungall C.J."/>
            <person name="Sullivan B.A."/>
            <person name="Sutton G.G."/>
            <person name="Yasuhara J.C."/>
            <person name="Wakimoto B.T."/>
            <person name="Myers E.W."/>
            <person name="Celniker S.E."/>
            <person name="Rubin G.M."/>
            <person name="Karpen G.H."/>
        </authorList>
    </citation>
    <scope>NUCLEOTIDE SEQUENCE [LARGE SCALE GENOMIC DNA]</scope>
    <source>
        <strain evidence="5">Berkeley</strain>
    </source>
</reference>
<dbReference type="AGR" id="FB:FBgn0259966"/>
<dbReference type="KEGG" id="dme:Dmel_CG42476"/>
<feature type="chain" id="PRO_5015087318" evidence="1">
    <location>
        <begin position="21"/>
        <end position="139"/>
    </location>
</feature>
<dbReference type="RefSeq" id="NP_001163157.1">
    <property type="nucleotide sequence ID" value="NM_001169686.2"/>
</dbReference>
<dbReference type="HOGENOM" id="CLU_1847207_0_0_1"/>
<sequence length="139" mass="15677">MIRKYLVLILVLGFLHLTWSSSGSCKDGLVFNPKKRVCEPKPTTEPPDTCRPGTYWILEKKSCIKLRQVMSGYFPAKPEKPIQDLKCPKGLISLGNLCVRELKIKKKSQGSGKNGIEVDMDDKYKIVIKEKQTDPPLDA</sequence>
<reference evidence="3 5" key="6">
    <citation type="journal article" date="2005" name="PLoS Comput. Biol.">
        <title>Combined evidence annotation of transposable elements in genome sequences.</title>
        <authorList>
            <person name="Quesneville H."/>
            <person name="Bergman C.M."/>
            <person name="Andrieu O."/>
            <person name="Autard D."/>
            <person name="Nouaud D."/>
            <person name="Ashburner M."/>
            <person name="Anxolabehere D."/>
        </authorList>
    </citation>
    <scope>NUCLEOTIDE SEQUENCE [LARGE SCALE GENOMIC DNA]</scope>
    <source>
        <strain evidence="5">Berkeley</strain>
    </source>
</reference>
<reference evidence="3 5" key="8">
    <citation type="journal article" date="2007" name="Science">
        <title>The Release 5.1 annotation of Drosophila melanogaster heterochromatin.</title>
        <authorList>
            <person name="Smith C.D."/>
            <person name="Shu S."/>
            <person name="Mungall C.J."/>
            <person name="Karpen G.H."/>
        </authorList>
    </citation>
    <scope>NUCLEOTIDE SEQUENCE [LARGE SCALE GENOMIC DNA]</scope>
    <source>
        <strain evidence="5">Berkeley</strain>
    </source>
</reference>
<reference evidence="3" key="11">
    <citation type="journal article" date="2015" name="G3 (Bethesda)">
        <title>Gene Model Annotations for Drosophila melanogaster: Impact of High-Throughput Data.</title>
        <authorList>
            <consortium name="FlyBase Consortium"/>
            <person name="Matthews B.B."/>
            <person name="Dos Santos G."/>
            <person name="Crosby M.A."/>
            <person name="Emmert D.B."/>
            <person name="St Pierre S.E."/>
            <person name="Gramates L.S."/>
            <person name="Zhou P."/>
            <person name="Schroeder A.J."/>
            <person name="Falls K."/>
            <person name="Strelets V."/>
            <person name="Russo S.M."/>
            <person name="Gelbart W.M."/>
            <person name="null"/>
        </authorList>
    </citation>
    <scope>NUCLEOTIDE SEQUENCE</scope>
</reference>
<dbReference type="InParanoid" id="B4ZJ99"/>
<evidence type="ECO:0000313" key="5">
    <source>
        <dbReference type="Proteomes" id="UP000000803"/>
    </source>
</evidence>
<reference evidence="3 5" key="1">
    <citation type="journal article" date="2000" name="Science">
        <title>The genome sequence of Drosophila melanogaster.</title>
        <authorList>
            <person name="Adams M.D."/>
            <person name="Celniker S.E."/>
            <person name="Holt R.A."/>
            <person name="Evans C.A."/>
            <person name="Gocayne J.D."/>
            <person name="Amanatides P.G."/>
            <person name="Scherer S.E."/>
            <person name="Li P.W."/>
            <person name="Hoskins R.A."/>
            <person name="Galle R.F."/>
            <person name="George R.A."/>
            <person name="Lewis S.E."/>
            <person name="Richards S."/>
            <person name="Ashburner M."/>
            <person name="Henderson S.N."/>
            <person name="Sutton G.G."/>
            <person name="Wortman J.R."/>
            <person name="Yandell M.D."/>
            <person name="Zhang Q."/>
            <person name="Chen L.X."/>
            <person name="Brandon R.C."/>
            <person name="Rogers Y.H."/>
            <person name="Blazej R.G."/>
            <person name="Champe M."/>
            <person name="Pfeiffer B.D."/>
            <person name="Wan K.H."/>
            <person name="Doyle C."/>
            <person name="Baxter E.G."/>
            <person name="Helt G."/>
            <person name="Nelson C.R."/>
            <person name="Gabor G.L."/>
            <person name="Abril J.F."/>
            <person name="Agbayani A."/>
            <person name="An H.J."/>
            <person name="Andrews-Pfannkoch C."/>
            <person name="Baldwin D."/>
            <person name="Ballew R.M."/>
            <person name="Basu A."/>
            <person name="Baxendale J."/>
            <person name="Bayraktaroglu L."/>
            <person name="Beasley E.M."/>
            <person name="Beeson K.Y."/>
            <person name="Benos P.V."/>
            <person name="Berman B.P."/>
            <person name="Bhandari D."/>
            <person name="Bolshakov S."/>
            <person name="Borkova D."/>
            <person name="Botchan M.R."/>
            <person name="Bouck J."/>
            <person name="Brokstein P."/>
            <person name="Brottier P."/>
            <person name="Burtis K.C."/>
            <person name="Busam D.A."/>
            <person name="Butler H."/>
            <person name="Cadieu E."/>
            <person name="Center A."/>
            <person name="Chandra I."/>
            <person name="Cherry J.M."/>
            <person name="Cawley S."/>
            <person name="Dahlke C."/>
            <person name="Davenport L.B."/>
            <person name="Davies P."/>
            <person name="de Pablos B."/>
            <person name="Delcher A."/>
            <person name="Deng Z."/>
            <person name="Mays A.D."/>
            <person name="Dew I."/>
            <person name="Dietz S.M."/>
            <person name="Dodson K."/>
            <person name="Doup L.E."/>
            <person name="Downes M."/>
            <person name="Dugan-Rocha S."/>
            <person name="Dunkov B.C."/>
            <person name="Dunn P."/>
            <person name="Durbin K.J."/>
            <person name="Evangelista C.C."/>
            <person name="Ferraz C."/>
            <person name="Ferriera S."/>
            <person name="Fleischmann W."/>
            <person name="Fosler C."/>
            <person name="Gabrielian A.E."/>
            <person name="Garg N.S."/>
            <person name="Gelbart W.M."/>
            <person name="Glasser K."/>
            <person name="Glodek A."/>
            <person name="Gong F."/>
            <person name="Gorrell J.H."/>
            <person name="Gu Z."/>
            <person name="Guan P."/>
            <person name="Harris M."/>
            <person name="Harris N.L."/>
            <person name="Harvey D."/>
            <person name="Heiman T.J."/>
            <person name="Hernandez J.R."/>
            <person name="Houck J."/>
            <person name="Hostin D."/>
            <person name="Houston K.A."/>
            <person name="Howland T.J."/>
            <person name="Wei M.H."/>
            <person name="Ibegwam C."/>
            <person name="Jalali M."/>
            <person name="Kalush F."/>
            <person name="Karpen G.H."/>
            <person name="Ke Z."/>
            <person name="Kennison J.A."/>
            <person name="Ketchum K.A."/>
            <person name="Kimmel B.E."/>
            <person name="Kodira C.D."/>
            <person name="Kraft C."/>
            <person name="Kravitz S."/>
            <person name="Kulp D."/>
            <person name="Lai Z."/>
            <person name="Lasko P."/>
            <person name="Lei Y."/>
            <person name="Levitsky A.A."/>
            <person name="Li J."/>
            <person name="Li Z."/>
            <person name="Liang Y."/>
            <person name="Lin X."/>
            <person name="Liu X."/>
            <person name="Mattei B."/>
            <person name="McIntosh T.C."/>
            <person name="McLeod M.P."/>
            <person name="McPherson D."/>
            <person name="Merkulov G."/>
            <person name="Milshina N.V."/>
            <person name="Mobarry C."/>
            <person name="Morris J."/>
            <person name="Moshrefi A."/>
            <person name="Mount S.M."/>
            <person name="Moy M."/>
            <person name="Murphy B."/>
            <person name="Murphy L."/>
            <person name="Muzny D.M."/>
            <person name="Nelson D.L."/>
            <person name="Nelson D.R."/>
            <person name="Nelson K.A."/>
            <person name="Nixon K."/>
            <person name="Nusskern D.R."/>
            <person name="Pacleb J.M."/>
            <person name="Palazzolo M."/>
            <person name="Pittman G.S."/>
            <person name="Pan S."/>
            <person name="Pollard J."/>
            <person name="Puri V."/>
            <person name="Reese M.G."/>
            <person name="Reinert K."/>
            <person name="Remington K."/>
            <person name="Saunders R.D."/>
            <person name="Scheeler F."/>
            <person name="Shen H."/>
            <person name="Shue B.C."/>
            <person name="Siden-Kiamos I."/>
            <person name="Simpson M."/>
            <person name="Skupski M.P."/>
            <person name="Smith T."/>
            <person name="Spier E."/>
            <person name="Spradling A.C."/>
            <person name="Stapleton M."/>
            <person name="Strong R."/>
            <person name="Sun E."/>
            <person name="Svirskas R."/>
            <person name="Tector C."/>
            <person name="Turner R."/>
            <person name="Venter E."/>
            <person name="Wang A.H."/>
            <person name="Wang X."/>
            <person name="Wang Z.Y."/>
            <person name="Wassarman D.A."/>
            <person name="Weinstock G.M."/>
            <person name="Weissenbach J."/>
            <person name="Williams S.M."/>
            <person name="WoodageT"/>
            <person name="Worley K.C."/>
            <person name="Wu D."/>
            <person name="Yang S."/>
            <person name="Yao Q.A."/>
            <person name="Ye J."/>
            <person name="Yeh R.F."/>
            <person name="Zaveri J.S."/>
            <person name="Zhan M."/>
            <person name="Zhang G."/>
            <person name="Zhao Q."/>
            <person name="Zheng L."/>
            <person name="Zheng X.H."/>
            <person name="Zhong F.N."/>
            <person name="Zhong W."/>
            <person name="Zhou X."/>
            <person name="Zhu S."/>
            <person name="Zhu X."/>
            <person name="Smith H.O."/>
            <person name="Gibbs R.A."/>
            <person name="Myers E.W."/>
            <person name="Rubin G.M."/>
            <person name="Venter J.C."/>
        </authorList>
    </citation>
    <scope>NUCLEOTIDE SEQUENCE [LARGE SCALE GENOMIC DNA]</scope>
    <source>
        <strain evidence="5">Berkeley</strain>
    </source>
</reference>
<reference evidence="3" key="7">
    <citation type="submission" date="2006-08" db="EMBL/GenBank/DDBJ databases">
        <authorList>
            <person name="Celniker S."/>
            <person name="Carlson J."/>
            <person name="Wan K."/>
            <person name="Frise E."/>
            <person name="Hoskins R."/>
            <person name="Park S."/>
            <person name="Svirskas R."/>
            <person name="Rubin G."/>
        </authorList>
    </citation>
    <scope>NUCLEOTIDE SEQUENCE</scope>
</reference>
<reference evidence="3" key="12">
    <citation type="journal article" date="2015" name="G3 (Bethesda)">
        <title>Gene Model Annotations for Drosophila melanogaster: The Rule-Benders.</title>
        <authorList>
            <consortium name="FlyBase Consortium"/>
            <person name="Crosby M.A."/>
            <person name="Gramates L.S."/>
            <person name="Dos Santos G."/>
            <person name="Matthews B.B."/>
            <person name="St Pierre S.E."/>
            <person name="Zhou P."/>
            <person name="Schroeder A.J."/>
            <person name="Falls K."/>
            <person name="Emmert D.B."/>
            <person name="Russo S.M."/>
            <person name="Gelbart W.M."/>
            <person name="null"/>
        </authorList>
    </citation>
    <scope>NUCLEOTIDE SEQUENCE</scope>
</reference>
<reference evidence="2" key="10">
    <citation type="journal article" date="2008" name="PLoS Biol.">
        <title>Proteomics reveals novel Drosophila seminal fluid proteins transferred at mating.</title>
        <authorList>
            <person name="Findlay G.D."/>
            <person name="Yi X."/>
            <person name="MacCoss M.J."/>
            <person name="Swanson W.J."/>
        </authorList>
    </citation>
    <scope>NUCLEOTIDE SEQUENCE</scope>
</reference>
<dbReference type="BioGRID-ORCS" id="8674008">
    <property type="hits" value="0 hits in 1 CRISPR screen"/>
</dbReference>
<reference evidence="3 5" key="4">
    <citation type="journal article" date="2002" name="Genome Biol.">
        <title>The transposable elements of the Drosophila melanogaster euchromatin: a genomics perspective.</title>
        <authorList>
            <person name="Kaminker J.S."/>
            <person name="Bergman C.M."/>
            <person name="Kronmiller B."/>
            <person name="Carlson J."/>
            <person name="Svirskas R."/>
            <person name="Patel S."/>
            <person name="Frise E."/>
            <person name="Wheeler D.A."/>
            <person name="Lewis S.E."/>
            <person name="Rubin G.M."/>
            <person name="Ashburner M."/>
            <person name="Celniker S.E."/>
        </authorList>
    </citation>
    <scope>NUCLEOTIDE SEQUENCE [LARGE SCALE GENOMIC DNA]</scope>
    <source>
        <strain evidence="5">Berkeley</strain>
    </source>
</reference>
<reference evidence="3 5" key="3">
    <citation type="journal article" date="2002" name="Genome Biol.">
        <title>Annotation of the Drosophila melanogaster euchromatic genome: a systematic review.</title>
        <authorList>
            <person name="Misra S."/>
            <person name="Crosby M.A."/>
            <person name="Mungall C.J."/>
            <person name="Matthews B.B."/>
            <person name="Campbell K.S."/>
            <person name="Hradecky P."/>
            <person name="Huang Y."/>
            <person name="Kaminker J.S."/>
            <person name="Millburn G.H."/>
            <person name="Prochnik S.E."/>
            <person name="Smith C.D."/>
            <person name="Tupy J.L."/>
            <person name="Whitfied E.J."/>
            <person name="Bayraktaroglu L."/>
            <person name="Berman B.P."/>
            <person name="Bettencourt B.R."/>
            <person name="Celniker S.E."/>
            <person name="de Grey A.D."/>
            <person name="Drysdale R.A."/>
            <person name="Harris N.L."/>
            <person name="Richter J."/>
            <person name="Russo S."/>
            <person name="Schroeder A.J."/>
            <person name="Shu S.Q."/>
            <person name="Stapleton M."/>
            <person name="Yamada C."/>
            <person name="Ashburner M."/>
            <person name="Gelbart W.M."/>
            <person name="Rubin G.M."/>
            <person name="Lewis S.E."/>
        </authorList>
    </citation>
    <scope>GENOME REANNOTATION</scope>
    <source>
        <strain evidence="5">Berkeley</strain>
    </source>
</reference>
<dbReference type="GO" id="GO:0007320">
    <property type="term" value="P:insemination"/>
    <property type="evidence" value="ECO:0007007"/>
    <property type="project" value="FlyBase"/>
</dbReference>
<dbReference type="VEuPathDB" id="VectorBase:FBgn0259966"/>
<dbReference type="GeneID" id="8674008"/>
<evidence type="ECO:0000313" key="4">
    <source>
        <dbReference type="FlyBase" id="FBgn0259966"/>
    </source>
</evidence>
<evidence type="ECO:0000313" key="2">
    <source>
        <dbReference type="EMBL" id="ACG69549.1"/>
    </source>
</evidence>
<gene>
    <name evidence="2 4" type="primary">Sfp51E</name>
    <name evidence="3" type="synonym">Dmel\CG42476</name>
    <name evidence="3 4" type="ORF">CG42476</name>
    <name evidence="3" type="ORF">Dmel_CG42476</name>
</gene>
<dbReference type="OMA" id="LPAKNEC"/>
<accession>B4ZJ99</accession>
<dbReference type="EMBL" id="AE013599">
    <property type="protein sequence ID" value="ACZ94429.1"/>
    <property type="molecule type" value="Genomic_DNA"/>
</dbReference>
<evidence type="ECO:0000256" key="1">
    <source>
        <dbReference type="SAM" id="SignalP"/>
    </source>
</evidence>
<organism evidence="2">
    <name type="scientific">Drosophila melanogaster</name>
    <name type="common">Fruit fly</name>
    <dbReference type="NCBI Taxonomy" id="7227"/>
    <lineage>
        <taxon>Eukaryota</taxon>
        <taxon>Metazoa</taxon>
        <taxon>Ecdysozoa</taxon>
        <taxon>Arthropoda</taxon>
        <taxon>Hexapoda</taxon>
        <taxon>Insecta</taxon>
        <taxon>Pterygota</taxon>
        <taxon>Neoptera</taxon>
        <taxon>Endopterygota</taxon>
        <taxon>Diptera</taxon>
        <taxon>Brachycera</taxon>
        <taxon>Muscomorpha</taxon>
        <taxon>Ephydroidea</taxon>
        <taxon>Drosophilidae</taxon>
        <taxon>Drosophila</taxon>
        <taxon>Sophophora</taxon>
    </lineage>
</organism>
<dbReference type="ExpressionAtlas" id="B4ZJ99">
    <property type="expression patterns" value="baseline and differential"/>
</dbReference>
<dbReference type="STRING" id="7227.FBpp0289553"/>
<feature type="signal peptide" evidence="1">
    <location>
        <begin position="1"/>
        <end position="20"/>
    </location>
</feature>